<comment type="caution">
    <text evidence="5">The sequence shown here is derived from an EMBL/GenBank/DDBJ whole genome shotgun (WGS) entry which is preliminary data.</text>
</comment>
<sequence length="241" mass="26950">MTADTVDIAENIQHIRASIAVAAEKCARNANDIHLLAVSKTKPVSDILLAYKTGHRDFGENYVQESVEKIQALAQYSDIVWHFIGPLQSNKSKFVAEYFDWMHSVDRFKIAKRLSDQRGPYQAPLNICIQVNIDKEPNKAGVMPDELIELATQISSLPRIRLRGIMAIPKATNKLDEQRASFAHMQALFKQCQQQFSDFDTLSMGMSNDMNVAIEHGSTMVRVGTAIFGARTASVQNKVPQ</sequence>
<evidence type="ECO:0000256" key="3">
    <source>
        <dbReference type="RuleBase" id="RU004514"/>
    </source>
</evidence>
<dbReference type="EMBL" id="JBHSGU010000002">
    <property type="protein sequence ID" value="MFC4700332.1"/>
    <property type="molecule type" value="Genomic_DNA"/>
</dbReference>
<dbReference type="PIRSF" id="PIRSF004848">
    <property type="entry name" value="YBL036c_PLPDEIII"/>
    <property type="match status" value="1"/>
</dbReference>
<feature type="modified residue" description="N6-(pyridoxal phosphate)lysine" evidence="2">
    <location>
        <position position="40"/>
    </location>
</feature>
<feature type="domain" description="Alanine racemase N-terminal" evidence="4">
    <location>
        <begin position="12"/>
        <end position="231"/>
    </location>
</feature>
<dbReference type="Pfam" id="PF01168">
    <property type="entry name" value="Ala_racemase_N"/>
    <property type="match status" value="1"/>
</dbReference>
<dbReference type="InterPro" id="IPR029066">
    <property type="entry name" value="PLP-binding_barrel"/>
</dbReference>
<dbReference type="PANTHER" id="PTHR10146">
    <property type="entry name" value="PROLINE SYNTHETASE CO-TRANSCRIBED BACTERIAL HOMOLOG PROTEIN"/>
    <property type="match status" value="1"/>
</dbReference>
<evidence type="ECO:0000256" key="2">
    <source>
        <dbReference type="HAMAP-Rule" id="MF_02087"/>
    </source>
</evidence>
<keyword evidence="1 2" id="KW-0663">Pyridoxal phosphate</keyword>
<organism evidence="5 6">
    <name type="scientific">Glaciecola siphonariae</name>
    <dbReference type="NCBI Taxonomy" id="521012"/>
    <lineage>
        <taxon>Bacteria</taxon>
        <taxon>Pseudomonadati</taxon>
        <taxon>Pseudomonadota</taxon>
        <taxon>Gammaproteobacteria</taxon>
        <taxon>Alteromonadales</taxon>
        <taxon>Alteromonadaceae</taxon>
        <taxon>Glaciecola</taxon>
    </lineage>
</organism>
<evidence type="ECO:0000313" key="5">
    <source>
        <dbReference type="EMBL" id="MFC4700332.1"/>
    </source>
</evidence>
<comment type="similarity">
    <text evidence="2 3">Belongs to the pyridoxal phosphate-binding protein YggS/PROSC family.</text>
</comment>
<name>A0ABV9LUY8_9ALTE</name>
<dbReference type="CDD" id="cd06824">
    <property type="entry name" value="PLPDE_III_Yggs_like"/>
    <property type="match status" value="1"/>
</dbReference>
<dbReference type="PROSITE" id="PS01211">
    <property type="entry name" value="UPF0001"/>
    <property type="match status" value="1"/>
</dbReference>
<dbReference type="HAMAP" id="MF_02087">
    <property type="entry name" value="PLP_homeostasis"/>
    <property type="match status" value="1"/>
</dbReference>
<dbReference type="SUPFAM" id="SSF51419">
    <property type="entry name" value="PLP-binding barrel"/>
    <property type="match status" value="1"/>
</dbReference>
<evidence type="ECO:0000256" key="1">
    <source>
        <dbReference type="ARBA" id="ARBA00022898"/>
    </source>
</evidence>
<dbReference type="NCBIfam" id="TIGR00044">
    <property type="entry name" value="YggS family pyridoxal phosphate-dependent enzyme"/>
    <property type="match status" value="1"/>
</dbReference>
<comment type="function">
    <text evidence="2">Pyridoxal 5'-phosphate (PLP)-binding protein, which is involved in PLP homeostasis.</text>
</comment>
<dbReference type="PANTHER" id="PTHR10146:SF14">
    <property type="entry name" value="PYRIDOXAL PHOSPHATE HOMEOSTASIS PROTEIN"/>
    <property type="match status" value="1"/>
</dbReference>
<dbReference type="Proteomes" id="UP001595897">
    <property type="component" value="Unassembled WGS sequence"/>
</dbReference>
<evidence type="ECO:0000259" key="4">
    <source>
        <dbReference type="Pfam" id="PF01168"/>
    </source>
</evidence>
<protein>
    <recommendedName>
        <fullName evidence="2">Pyridoxal phosphate homeostasis protein</fullName>
        <shortName evidence="2">PLP homeostasis protein</shortName>
    </recommendedName>
</protein>
<proteinExistence type="inferred from homology"/>
<dbReference type="RefSeq" id="WP_382407653.1">
    <property type="nucleotide sequence ID" value="NZ_JBHSGU010000002.1"/>
</dbReference>
<gene>
    <name evidence="5" type="ORF">ACFO4O_09205</name>
</gene>
<evidence type="ECO:0000313" key="6">
    <source>
        <dbReference type="Proteomes" id="UP001595897"/>
    </source>
</evidence>
<dbReference type="Gene3D" id="3.20.20.10">
    <property type="entry name" value="Alanine racemase"/>
    <property type="match status" value="1"/>
</dbReference>
<dbReference type="InterPro" id="IPR011078">
    <property type="entry name" value="PyrdxlP_homeostasis"/>
</dbReference>
<reference evidence="6" key="1">
    <citation type="journal article" date="2019" name="Int. J. Syst. Evol. Microbiol.">
        <title>The Global Catalogue of Microorganisms (GCM) 10K type strain sequencing project: providing services to taxonomists for standard genome sequencing and annotation.</title>
        <authorList>
            <consortium name="The Broad Institute Genomics Platform"/>
            <consortium name="The Broad Institute Genome Sequencing Center for Infectious Disease"/>
            <person name="Wu L."/>
            <person name="Ma J."/>
        </authorList>
    </citation>
    <scope>NUCLEOTIDE SEQUENCE [LARGE SCALE GENOMIC DNA]</scope>
    <source>
        <strain evidence="6">KACC 12507</strain>
    </source>
</reference>
<accession>A0ABV9LUY8</accession>
<dbReference type="InterPro" id="IPR001608">
    <property type="entry name" value="Ala_racemase_N"/>
</dbReference>
<keyword evidence="6" id="KW-1185">Reference proteome</keyword>